<dbReference type="KEGG" id="fvr:FVEG_15174"/>
<dbReference type="EMBL" id="DS022244">
    <property type="protein sequence ID" value="EWG40787.1"/>
    <property type="molecule type" value="Genomic_DNA"/>
</dbReference>
<keyword evidence="2" id="KW-1185">Reference proteome</keyword>
<gene>
    <name evidence="1" type="ORF">FVEG_15174</name>
</gene>
<dbReference type="EMBL" id="CM000582">
    <property type="protein sequence ID" value="EWG40787.1"/>
    <property type="molecule type" value="Genomic_DNA"/>
</dbReference>
<dbReference type="AlphaFoldDB" id="W7M781"/>
<accession>W7M781</accession>
<dbReference type="VEuPathDB" id="FungiDB:FVEG_15174"/>
<dbReference type="OrthoDB" id="10416897at2759"/>
<proteinExistence type="predicted"/>
<dbReference type="Proteomes" id="UP000009096">
    <property type="component" value="Chromosome 5"/>
</dbReference>
<evidence type="ECO:0000313" key="1">
    <source>
        <dbReference type="EMBL" id="EWG40787.1"/>
    </source>
</evidence>
<evidence type="ECO:0000313" key="2">
    <source>
        <dbReference type="Proteomes" id="UP000009096"/>
    </source>
</evidence>
<organism evidence="1 2">
    <name type="scientific">Gibberella moniliformis (strain M3125 / FGSC 7600)</name>
    <name type="common">Maize ear and stalk rot fungus</name>
    <name type="synonym">Fusarium verticillioides</name>
    <dbReference type="NCBI Taxonomy" id="334819"/>
    <lineage>
        <taxon>Eukaryota</taxon>
        <taxon>Fungi</taxon>
        <taxon>Dikarya</taxon>
        <taxon>Ascomycota</taxon>
        <taxon>Pezizomycotina</taxon>
        <taxon>Sordariomycetes</taxon>
        <taxon>Hypocreomycetidae</taxon>
        <taxon>Hypocreales</taxon>
        <taxon>Nectriaceae</taxon>
        <taxon>Fusarium</taxon>
        <taxon>Fusarium fujikuroi species complex</taxon>
    </lineage>
</organism>
<dbReference type="RefSeq" id="XP_018746978.1">
    <property type="nucleotide sequence ID" value="XM_018904293.1"/>
</dbReference>
<dbReference type="GeneID" id="30072050"/>
<protein>
    <submittedName>
        <fullName evidence="1">Uncharacterized protein</fullName>
    </submittedName>
</protein>
<name>W7M781_GIBM7</name>
<reference evidence="1 2" key="1">
    <citation type="journal article" date="2010" name="Nature">
        <title>Comparative genomics reveals mobile pathogenicity chromosomes in Fusarium.</title>
        <authorList>
            <person name="Ma L.J."/>
            <person name="van der Does H.C."/>
            <person name="Borkovich K.A."/>
            <person name="Coleman J.J."/>
            <person name="Daboussi M.J."/>
            <person name="Di Pietro A."/>
            <person name="Dufresne M."/>
            <person name="Freitag M."/>
            <person name="Grabherr M."/>
            <person name="Henrissat B."/>
            <person name="Houterman P.M."/>
            <person name="Kang S."/>
            <person name="Shim W.B."/>
            <person name="Woloshuk C."/>
            <person name="Xie X."/>
            <person name="Xu J.R."/>
            <person name="Antoniw J."/>
            <person name="Baker S.E."/>
            <person name="Bluhm B.H."/>
            <person name="Breakspear A."/>
            <person name="Brown D.W."/>
            <person name="Butchko R.A."/>
            <person name="Chapman S."/>
            <person name="Coulson R."/>
            <person name="Coutinho P.M."/>
            <person name="Danchin E.G."/>
            <person name="Diener A."/>
            <person name="Gale L.R."/>
            <person name="Gardiner D.M."/>
            <person name="Goff S."/>
            <person name="Hammond-Kosack K.E."/>
            <person name="Hilburn K."/>
            <person name="Hua-Van A."/>
            <person name="Jonkers W."/>
            <person name="Kazan K."/>
            <person name="Kodira C.D."/>
            <person name="Koehrsen M."/>
            <person name="Kumar L."/>
            <person name="Lee Y.H."/>
            <person name="Li L."/>
            <person name="Manners J.M."/>
            <person name="Miranda-Saavedra D."/>
            <person name="Mukherjee M."/>
            <person name="Park G."/>
            <person name="Park J."/>
            <person name="Park S.Y."/>
            <person name="Proctor R.H."/>
            <person name="Regev A."/>
            <person name="Ruiz-Roldan M.C."/>
            <person name="Sain D."/>
            <person name="Sakthikumar S."/>
            <person name="Sykes S."/>
            <person name="Schwartz D.C."/>
            <person name="Turgeon B.G."/>
            <person name="Wapinski I."/>
            <person name="Yoder O."/>
            <person name="Young S."/>
            <person name="Zeng Q."/>
            <person name="Zhou S."/>
            <person name="Galagan J."/>
            <person name="Cuomo C.A."/>
            <person name="Kistler H.C."/>
            <person name="Rep M."/>
        </authorList>
    </citation>
    <scope>NUCLEOTIDE SEQUENCE [LARGE SCALE GENOMIC DNA]</scope>
    <source>
        <strain evidence="2">M3125 / FGSC 7600</strain>
    </source>
</reference>
<sequence>MNYQHVDIDDLDVPIEVAIAELVEGINNAEREIAMSLSITDFMYAAKWDDAIAILGLIRAGHSKEAVYHASKDMPDGLAHYQLLEAETCR</sequence>